<feature type="binding site" evidence="3">
    <location>
        <position position="287"/>
    </location>
    <ligand>
        <name>phosphoenolpyruvate</name>
        <dbReference type="ChEBI" id="CHEBI:58702"/>
    </ligand>
</feature>
<comment type="pathway">
    <text evidence="4">Metabolic intermediate biosynthesis; chorismate biosynthesis; chorismate from D-erythrose 4-phosphate and phosphoenolpyruvate: step 1/7.</text>
</comment>
<keyword evidence="2 4" id="KW-0808">Transferase</keyword>
<comment type="similarity">
    <text evidence="1 4">Belongs to the class-II DAHP synthase family.</text>
</comment>
<dbReference type="PANTHER" id="PTHR21337">
    <property type="entry name" value="PHOSPHO-2-DEHYDRO-3-DEOXYHEPTONATE ALDOLASE 1, 2"/>
    <property type="match status" value="1"/>
</dbReference>
<keyword evidence="3" id="KW-0170">Cobalt</keyword>
<dbReference type="InterPro" id="IPR002480">
    <property type="entry name" value="DAHP_synth_2"/>
</dbReference>
<dbReference type="NCBIfam" id="TIGR01358">
    <property type="entry name" value="DAHP_synth_II"/>
    <property type="match status" value="1"/>
</dbReference>
<sequence length="444" mass="49196">MPQPLDLDSWRALPIKQQPQWPDAERVAEVSAQIEALPPLVFAGEVDNLRDRLARAASGKAFLLQGGDCAETFAGATADQIRNRIKTVLQMAVVLTYGASMPVVKMGRMAGQFAKPRSSDTETRGEVTLPAYRGDIVNGYDFTEGSREANPSRLLQGYHTAASTLNLIRAFTQGGFADLREVHSWNKGFAQNPANQRYERMAAEIDRAIKFMEAAGADFDELKRVEFFTGHEGLLMDYERPMTRIDSRTLTPYNTSAHFLWIGERTRELDGAHVDYFSRIRNPIGVKLGPTTSPDTALALIDKLDPNREPGRLTFITRMGAGKIRDALPPLLQAVKDSGAQPLWVTDPMHGNGITTPTGYKTRRFDDVVEEVRGFFEAHRAVGTFPGGIHVELTGDDVTECLGGSEQIDEAALATRYESLCDPRLNHMQSLELAFLVAEELEKR</sequence>
<dbReference type="EMBL" id="FOYR01000001">
    <property type="protein sequence ID" value="SFR31753.1"/>
    <property type="molecule type" value="Genomic_DNA"/>
</dbReference>
<keyword evidence="3" id="KW-0104">Cadmium</keyword>
<dbReference type="Pfam" id="PF01474">
    <property type="entry name" value="DAHP_synth_2"/>
    <property type="match status" value="1"/>
</dbReference>
<dbReference type="RefSeq" id="WP_091475717.1">
    <property type="nucleotide sequence ID" value="NZ_CP099706.1"/>
</dbReference>
<gene>
    <name evidence="5" type="ORF">SAMN04488591_0085</name>
</gene>
<dbReference type="EC" id="2.5.1.54" evidence="4"/>
<evidence type="ECO:0000256" key="2">
    <source>
        <dbReference type="ARBA" id="ARBA00022679"/>
    </source>
</evidence>
<dbReference type="SUPFAM" id="SSF51569">
    <property type="entry name" value="Aldolase"/>
    <property type="match status" value="1"/>
</dbReference>
<keyword evidence="4" id="KW-0057">Aromatic amino acid biosynthesis</keyword>
<keyword evidence="3" id="KW-0464">Manganese</keyword>
<evidence type="ECO:0000256" key="3">
    <source>
        <dbReference type="PIRSR" id="PIRSR602480-1"/>
    </source>
</evidence>
<organism evidence="5 6">
    <name type="scientific">Microbacterium azadirachtae</name>
    <dbReference type="NCBI Taxonomy" id="582680"/>
    <lineage>
        <taxon>Bacteria</taxon>
        <taxon>Bacillati</taxon>
        <taxon>Actinomycetota</taxon>
        <taxon>Actinomycetes</taxon>
        <taxon>Micrococcales</taxon>
        <taxon>Microbacteriaceae</taxon>
        <taxon>Microbacterium</taxon>
    </lineage>
</organism>
<feature type="binding site" evidence="3">
    <location>
        <position position="350"/>
    </location>
    <ligand>
        <name>Mn(2+)</name>
        <dbReference type="ChEBI" id="CHEBI:29035"/>
    </ligand>
</feature>
<keyword evidence="4" id="KW-0028">Amino-acid biosynthesis</keyword>
<dbReference type="GO" id="GO:0008652">
    <property type="term" value="P:amino acid biosynthetic process"/>
    <property type="evidence" value="ECO:0007669"/>
    <property type="project" value="UniProtKB-KW"/>
</dbReference>
<dbReference type="Gene3D" id="3.20.20.70">
    <property type="entry name" value="Aldolase class I"/>
    <property type="match status" value="1"/>
</dbReference>
<protein>
    <recommendedName>
        <fullName evidence="4">Phospho-2-dehydro-3-deoxyheptonate aldolase</fullName>
        <ecNumber evidence="4">2.5.1.54</ecNumber>
    </recommendedName>
</protein>
<evidence type="ECO:0000256" key="4">
    <source>
        <dbReference type="RuleBase" id="RU363071"/>
    </source>
</evidence>
<dbReference type="GO" id="GO:0009423">
    <property type="term" value="P:chorismate biosynthetic process"/>
    <property type="evidence" value="ECO:0007669"/>
    <property type="project" value="UniProtKB-UniPathway"/>
</dbReference>
<dbReference type="GO" id="GO:0009073">
    <property type="term" value="P:aromatic amino acid family biosynthetic process"/>
    <property type="evidence" value="ECO:0007669"/>
    <property type="project" value="UniProtKB-KW"/>
</dbReference>
<name>A0A1I6FP74_9MICO</name>
<accession>A0A1I6FP74</accession>
<dbReference type="AlphaFoldDB" id="A0A1I6FP74"/>
<feature type="binding site" evidence="3">
    <location>
        <position position="318"/>
    </location>
    <ligand>
        <name>phosphoenolpyruvate</name>
        <dbReference type="ChEBI" id="CHEBI:58702"/>
    </ligand>
</feature>
<comment type="catalytic activity">
    <reaction evidence="4">
        <text>D-erythrose 4-phosphate + phosphoenolpyruvate + H2O = 7-phospho-2-dehydro-3-deoxy-D-arabino-heptonate + phosphate</text>
        <dbReference type="Rhea" id="RHEA:14717"/>
        <dbReference type="ChEBI" id="CHEBI:15377"/>
        <dbReference type="ChEBI" id="CHEBI:16897"/>
        <dbReference type="ChEBI" id="CHEBI:43474"/>
        <dbReference type="ChEBI" id="CHEBI:58394"/>
        <dbReference type="ChEBI" id="CHEBI:58702"/>
        <dbReference type="EC" id="2.5.1.54"/>
    </reaction>
</comment>
<evidence type="ECO:0000256" key="1">
    <source>
        <dbReference type="ARBA" id="ARBA00008911"/>
    </source>
</evidence>
<feature type="binding site" evidence="3">
    <location>
        <position position="392"/>
    </location>
    <ligand>
        <name>Mn(2+)</name>
        <dbReference type="ChEBI" id="CHEBI:29035"/>
    </ligand>
</feature>
<feature type="binding site" evidence="3">
    <location>
        <position position="69"/>
    </location>
    <ligand>
        <name>Mn(2+)</name>
        <dbReference type="ChEBI" id="CHEBI:29035"/>
    </ligand>
</feature>
<dbReference type="UniPathway" id="UPA00053">
    <property type="reaction ID" value="UER00084"/>
</dbReference>
<evidence type="ECO:0000313" key="5">
    <source>
        <dbReference type="EMBL" id="SFR31753.1"/>
    </source>
</evidence>
<dbReference type="Proteomes" id="UP000198877">
    <property type="component" value="Unassembled WGS sequence"/>
</dbReference>
<feature type="binding site" evidence="3">
    <location>
        <position position="422"/>
    </location>
    <ligand>
        <name>Mn(2+)</name>
        <dbReference type="ChEBI" id="CHEBI:29035"/>
    </ligand>
</feature>
<feature type="binding site" evidence="3">
    <location>
        <position position="108"/>
    </location>
    <ligand>
        <name>phosphoenolpyruvate</name>
        <dbReference type="ChEBI" id="CHEBI:58702"/>
    </ligand>
</feature>
<reference evidence="6" key="1">
    <citation type="submission" date="2016-10" db="EMBL/GenBank/DDBJ databases">
        <authorList>
            <person name="Varghese N."/>
            <person name="Submissions S."/>
        </authorList>
    </citation>
    <scope>NUCLEOTIDE SEQUENCE [LARGE SCALE GENOMIC DNA]</scope>
    <source>
        <strain evidence="6">CL127</strain>
    </source>
</reference>
<dbReference type="GO" id="GO:0003849">
    <property type="term" value="F:3-deoxy-7-phosphoheptulonate synthase activity"/>
    <property type="evidence" value="ECO:0007669"/>
    <property type="project" value="UniProtKB-EC"/>
</dbReference>
<dbReference type="PANTHER" id="PTHR21337:SF0">
    <property type="entry name" value="PHOSPHO-2-DEHYDRO-3-DEOXYHEPTONATE ALDOLASE"/>
    <property type="match status" value="1"/>
</dbReference>
<feature type="binding site" evidence="3">
    <location>
        <begin position="264"/>
        <end position="265"/>
    </location>
    <ligand>
        <name>phosphoenolpyruvate</name>
        <dbReference type="ChEBI" id="CHEBI:58702"/>
    </ligand>
</feature>
<comment type="cofactor">
    <cofactor evidence="3">
        <name>Mn(2+)</name>
        <dbReference type="ChEBI" id="CHEBI:29035"/>
    </cofactor>
    <cofactor evidence="3">
        <name>Co(2+)</name>
        <dbReference type="ChEBI" id="CHEBI:48828"/>
    </cofactor>
    <cofactor evidence="3">
        <name>Cd(2+)</name>
        <dbReference type="ChEBI" id="CHEBI:48775"/>
    </cofactor>
    <text evidence="3">Binds 1 divalent cation per subunit. The enzyme is active with manganese, cobalt or cadmium ions.</text>
</comment>
<evidence type="ECO:0000313" key="6">
    <source>
        <dbReference type="Proteomes" id="UP000198877"/>
    </source>
</evidence>
<proteinExistence type="inferred from homology"/>
<dbReference type="InterPro" id="IPR013785">
    <property type="entry name" value="Aldolase_TIM"/>
</dbReference>